<protein>
    <recommendedName>
        <fullName evidence="1">DUF6729 domain-containing protein</fullName>
    </recommendedName>
</protein>
<dbReference type="InterPro" id="IPR046616">
    <property type="entry name" value="DUF6729"/>
</dbReference>
<evidence type="ECO:0000313" key="3">
    <source>
        <dbReference type="Proteomes" id="UP000735302"/>
    </source>
</evidence>
<feature type="domain" description="DUF6729" evidence="1">
    <location>
        <begin position="216"/>
        <end position="321"/>
    </location>
</feature>
<dbReference type="PANTHER" id="PTHR24401:SF29">
    <property type="entry name" value="SI:CH211-243P7.3-RELATED"/>
    <property type="match status" value="1"/>
</dbReference>
<organism evidence="2 3">
    <name type="scientific">Plakobranchus ocellatus</name>
    <dbReference type="NCBI Taxonomy" id="259542"/>
    <lineage>
        <taxon>Eukaryota</taxon>
        <taxon>Metazoa</taxon>
        <taxon>Spiralia</taxon>
        <taxon>Lophotrochozoa</taxon>
        <taxon>Mollusca</taxon>
        <taxon>Gastropoda</taxon>
        <taxon>Heterobranchia</taxon>
        <taxon>Euthyneura</taxon>
        <taxon>Panpulmonata</taxon>
        <taxon>Sacoglossa</taxon>
        <taxon>Placobranchoidea</taxon>
        <taxon>Plakobranchidae</taxon>
        <taxon>Plakobranchus</taxon>
    </lineage>
</organism>
<reference evidence="2 3" key="1">
    <citation type="journal article" date="2021" name="Elife">
        <title>Chloroplast acquisition without the gene transfer in kleptoplastic sea slugs, Plakobranchus ocellatus.</title>
        <authorList>
            <person name="Maeda T."/>
            <person name="Takahashi S."/>
            <person name="Yoshida T."/>
            <person name="Shimamura S."/>
            <person name="Takaki Y."/>
            <person name="Nagai Y."/>
            <person name="Toyoda A."/>
            <person name="Suzuki Y."/>
            <person name="Arimoto A."/>
            <person name="Ishii H."/>
            <person name="Satoh N."/>
            <person name="Nishiyama T."/>
            <person name="Hasebe M."/>
            <person name="Maruyama T."/>
            <person name="Minagawa J."/>
            <person name="Obokata J."/>
            <person name="Shigenobu S."/>
        </authorList>
    </citation>
    <scope>NUCLEOTIDE SEQUENCE [LARGE SCALE GENOMIC DNA]</scope>
</reference>
<dbReference type="Pfam" id="PF20499">
    <property type="entry name" value="DUF6729"/>
    <property type="match status" value="1"/>
</dbReference>
<dbReference type="AlphaFoldDB" id="A0AAV4CZ69"/>
<dbReference type="EMBL" id="BLXT01007182">
    <property type="protein sequence ID" value="GFO37241.1"/>
    <property type="molecule type" value="Genomic_DNA"/>
</dbReference>
<gene>
    <name evidence="2" type="ORF">PoB_006374600</name>
</gene>
<evidence type="ECO:0000313" key="2">
    <source>
        <dbReference type="EMBL" id="GFO37241.1"/>
    </source>
</evidence>
<comment type="caution">
    <text evidence="2">The sequence shown here is derived from an EMBL/GenBank/DDBJ whole genome shotgun (WGS) entry which is preliminary data.</text>
</comment>
<sequence>MDPRLRGNPVVVMGETTLEFGMYQGQTFRWALENATGWVVALVASEVAETLQTSNIGIHQGPLMQYASHFPKVQEQVDFRKALNASVAKVKATGDVDFGQSRSLSWRDLVLSKSKDHKSYCSFLVKKAVDPTSTMGQLQSYLKAVRLLKAVTRQTPASSAERLLSLKEMVPTDEDELALVQLTKEVEAKEVVAADTTTARPTSGELQTKSFTESAAPECRRQQLASCGLYKTVRRVIDLSVDYYMGAEYLECGKCHKKLPSWSMDILGQLDPAHRSSFPAVLTYHFALDKRVVAFLKDRSLGNSSTQLAASFRRTTHMTTWRGSCGENL</sequence>
<name>A0AAV4CZ69_9GAST</name>
<dbReference type="PANTHER" id="PTHR24401">
    <property type="entry name" value="SI:CH211-243P7.3-RELATED"/>
    <property type="match status" value="1"/>
</dbReference>
<evidence type="ECO:0000259" key="1">
    <source>
        <dbReference type="Pfam" id="PF20499"/>
    </source>
</evidence>
<keyword evidence="3" id="KW-1185">Reference proteome</keyword>
<accession>A0AAV4CZ69</accession>
<dbReference type="Proteomes" id="UP000735302">
    <property type="component" value="Unassembled WGS sequence"/>
</dbReference>
<proteinExistence type="predicted"/>